<dbReference type="PANTHER" id="PTHR11958">
    <property type="entry name" value="SODIUM/DICARBOXYLATE SYMPORTER-RELATED"/>
    <property type="match status" value="1"/>
</dbReference>
<dbReference type="InterPro" id="IPR036458">
    <property type="entry name" value="Na:dicarbo_symporter_sf"/>
</dbReference>
<comment type="caution">
    <text evidence="10">Lacks conserved residue(s) required for the propagation of feature annotation.</text>
</comment>
<keyword evidence="7 10" id="KW-1133">Transmembrane helix</keyword>
<evidence type="ECO:0000256" key="1">
    <source>
        <dbReference type="ARBA" id="ARBA00004141"/>
    </source>
</evidence>
<feature type="transmembrane region" description="Helical" evidence="10">
    <location>
        <begin position="51"/>
        <end position="73"/>
    </location>
</feature>
<dbReference type="InterPro" id="IPR001991">
    <property type="entry name" value="Na-dicarboxylate_symporter"/>
</dbReference>
<evidence type="ECO:0000256" key="5">
    <source>
        <dbReference type="ARBA" id="ARBA00022692"/>
    </source>
</evidence>
<feature type="transmembrane region" description="Helical" evidence="10">
    <location>
        <begin position="515"/>
        <end position="536"/>
    </location>
</feature>
<dbReference type="GO" id="GO:0015175">
    <property type="term" value="F:neutral L-amino acid transmembrane transporter activity"/>
    <property type="evidence" value="ECO:0007669"/>
    <property type="project" value="TreeGrafter"/>
</dbReference>
<dbReference type="WormBase" id="SRAE_X000089700">
    <property type="protein sequence ID" value="SRP06147"/>
    <property type="gene ID" value="WBGene00266459"/>
</dbReference>
<feature type="transmembrane region" description="Helical" evidence="10">
    <location>
        <begin position="284"/>
        <end position="302"/>
    </location>
</feature>
<evidence type="ECO:0000256" key="10">
    <source>
        <dbReference type="RuleBase" id="RU910716"/>
    </source>
</evidence>
<dbReference type="CTD" id="36383953"/>
<feature type="transmembrane region" description="Helical" evidence="10">
    <location>
        <begin position="256"/>
        <end position="277"/>
    </location>
</feature>
<feature type="transmembrane region" description="Helical" evidence="10">
    <location>
        <begin position="478"/>
        <end position="503"/>
    </location>
</feature>
<feature type="transmembrane region" description="Helical" evidence="10">
    <location>
        <begin position="679"/>
        <end position="704"/>
    </location>
</feature>
<evidence type="ECO:0000256" key="8">
    <source>
        <dbReference type="ARBA" id="ARBA00023136"/>
    </source>
</evidence>
<dbReference type="GeneID" id="36383953"/>
<feature type="transmembrane region" description="Helical" evidence="10">
    <location>
        <begin position="606"/>
        <end position="625"/>
    </location>
</feature>
<comment type="subcellular location">
    <subcellularLocation>
        <location evidence="1 10">Membrane</location>
        <topology evidence="1 10">Multi-pass membrane protein</topology>
    </subcellularLocation>
</comment>
<dbReference type="OrthoDB" id="5877963at2759"/>
<keyword evidence="6" id="KW-0769">Symport</keyword>
<dbReference type="InterPro" id="IPR018629">
    <property type="entry name" value="XK-rel"/>
</dbReference>
<dbReference type="PROSITE" id="PS00714">
    <property type="entry name" value="NA_DICARBOXYL_SYMP_2"/>
    <property type="match status" value="1"/>
</dbReference>
<dbReference type="EMBL" id="LN609530">
    <property type="protein sequence ID" value="CEF71573.1"/>
    <property type="molecule type" value="Genomic_DNA"/>
</dbReference>
<feature type="transmembrane region" description="Helical" evidence="10">
    <location>
        <begin position="791"/>
        <end position="811"/>
    </location>
</feature>
<evidence type="ECO:0000256" key="3">
    <source>
        <dbReference type="ARBA" id="ARBA00008789"/>
    </source>
</evidence>
<dbReference type="RefSeq" id="XP_024510769.1">
    <property type="nucleotide sequence ID" value="XM_024645297.1"/>
</dbReference>
<feature type="transmembrane region" description="Helical" evidence="10">
    <location>
        <begin position="817"/>
        <end position="840"/>
    </location>
</feature>
<reference evidence="13" key="2">
    <citation type="submission" date="2020-12" db="UniProtKB">
        <authorList>
            <consortium name="WormBaseParasite"/>
        </authorList>
    </citation>
    <scope>IDENTIFICATION</scope>
</reference>
<sequence>MVLSTCYKVKLLFLRKDDKNEHENIDHLMGDKNNALDATDKIPNNEVVTKLDIFCIIISILTYIADIISDILVSIVHYFNNRMLFGILIGLFVLIPSIILNLISFYWWKVDLKNKENKSKKEMRYNLLASILQIGPLIWYYKSLKYAIKVYKNENNLFNCNRKKKENFYKLIEADRDASLLRFFEGILESMPQTLVQGYFILNEYIENKIEWSLLILIQIISIFTSLLSICTSLIIQHRSLRISRVDKNNMSLLNTFLQGLWRFFTLFSRYIVLILFTYYLQKWLIVFIIIHILLSGSHIFLLQPLEIEDNSRYFNYCLQCINIIIHIFLPFNMAEGSTLLRYIIGYLIEIIEFINLVIIFYINPFNKRLPYKEYLILIPFSSLIIGIIFMLIYYYSYHPSKKEIKRNDIKMNDTNYEEVEKYFLVKVLKMILSKNSEQILLIFTMIGVICGIGTGIICRNIELTPMTIHLISFPGEIFMNLLQMIILPLISISIMCGLCQLNSKQSGKVGMYSIIYYFITTFMAVILGIILVILIKPGNFGHLNDKNVDSPYLTKEKPSATEKMLDLVRNLFPDNIIRSTFQQVESQYNISNSKKFHKKIHVDQMNVLGIIFFCISCGLIMGNLEDKVKSVVDLIMAMDLIINKAVYIIMLFSPIGICSLIAGKLLEVDDLISTFQSLGMYVLTVILGLIIHLFGTLSLIYFLTTKKNPYKYLHGLLPAALTALGTSSSAASLPITFQCLEKNNHVNPLISKFVLPVGATINMDGTALYEAVASIFIAQLNGMTLDFGQLITVSITATMAAIGAASIPSAGLVTMVMILTAIGLPAESANLILAVDWLLDRLRTCVNVMGDGIGCGFVEHLSKVEVNETINHLPISIKVDPSDFRKNSDV</sequence>
<evidence type="ECO:0000313" key="11">
    <source>
        <dbReference type="EMBL" id="CEF71573.1"/>
    </source>
</evidence>
<evidence type="ECO:0000313" key="13">
    <source>
        <dbReference type="WBParaSite" id="SRAE_X000089700.1"/>
    </source>
</evidence>
<feature type="transmembrane region" description="Helical" evidence="10">
    <location>
        <begin position="85"/>
        <end position="108"/>
    </location>
</feature>
<dbReference type="InterPro" id="IPR050746">
    <property type="entry name" value="DAACS"/>
</dbReference>
<comment type="similarity">
    <text evidence="2">Belongs to the dicarboxylate/amino acid:cation symporter (DAACS) (TC 2.A.23) family.</text>
</comment>
<dbReference type="Proteomes" id="UP000035682">
    <property type="component" value="Unplaced"/>
</dbReference>
<comment type="similarity">
    <text evidence="3 10">Belongs to the XK family.</text>
</comment>
<dbReference type="eggNOG" id="KOG3787">
    <property type="taxonomic scope" value="Eukaryota"/>
</dbReference>
<evidence type="ECO:0000313" key="14">
    <source>
        <dbReference type="WormBase" id="SRAE_X000089700"/>
    </source>
</evidence>
<name>A0A090N100_STRRB</name>
<gene>
    <name evidence="11 13 14" type="ORF">SRAE_X000089700</name>
</gene>
<feature type="transmembrane region" description="Helical" evidence="10">
    <location>
        <begin position="214"/>
        <end position="236"/>
    </location>
</feature>
<organism evidence="11">
    <name type="scientific">Strongyloides ratti</name>
    <name type="common">Parasitic roundworm</name>
    <dbReference type="NCBI Taxonomy" id="34506"/>
    <lineage>
        <taxon>Eukaryota</taxon>
        <taxon>Metazoa</taxon>
        <taxon>Ecdysozoa</taxon>
        <taxon>Nematoda</taxon>
        <taxon>Chromadorea</taxon>
        <taxon>Rhabditida</taxon>
        <taxon>Tylenchina</taxon>
        <taxon>Panagrolaimomorpha</taxon>
        <taxon>Strongyloidoidea</taxon>
        <taxon>Strongyloididae</taxon>
        <taxon>Strongyloides</taxon>
    </lineage>
</organism>
<dbReference type="GO" id="GO:0005886">
    <property type="term" value="C:plasma membrane"/>
    <property type="evidence" value="ECO:0007669"/>
    <property type="project" value="TreeGrafter"/>
</dbReference>
<feature type="transmembrane region" description="Helical" evidence="10">
    <location>
        <begin position="440"/>
        <end position="458"/>
    </location>
</feature>
<reference evidence="11 12" key="1">
    <citation type="submission" date="2014-09" db="EMBL/GenBank/DDBJ databases">
        <authorList>
            <person name="Martin A.A."/>
        </authorList>
    </citation>
    <scope>NUCLEOTIDE SEQUENCE</scope>
    <source>
        <strain evidence="12">ED321</strain>
        <strain evidence="11">ED321 Heterogonic</strain>
    </source>
</reference>
<feature type="transmembrane region" description="Helical" evidence="10">
    <location>
        <begin position="344"/>
        <end position="363"/>
    </location>
</feature>
<protein>
    <recommendedName>
        <fullName evidence="10">XK-related protein</fullName>
    </recommendedName>
</protein>
<feature type="transmembrane region" description="Helical" evidence="10">
    <location>
        <begin position="314"/>
        <end position="332"/>
    </location>
</feature>
<proteinExistence type="inferred from homology"/>
<feature type="transmembrane region" description="Helical" evidence="10">
    <location>
        <begin position="716"/>
        <end position="738"/>
    </location>
</feature>
<dbReference type="AlphaFoldDB" id="A0A090N100"/>
<evidence type="ECO:0000313" key="12">
    <source>
        <dbReference type="Proteomes" id="UP000035682"/>
    </source>
</evidence>
<dbReference type="WBParaSite" id="SRAE_X000089700.1">
    <property type="protein sequence ID" value="SRAE_X000089700.1"/>
    <property type="gene ID" value="WBGene00266459"/>
</dbReference>
<dbReference type="GO" id="GO:0005313">
    <property type="term" value="F:L-glutamate transmembrane transporter activity"/>
    <property type="evidence" value="ECO:0007669"/>
    <property type="project" value="TreeGrafter"/>
</dbReference>
<dbReference type="PRINTS" id="PR00173">
    <property type="entry name" value="EDTRNSPORT"/>
</dbReference>
<dbReference type="STRING" id="34506.A0A090N100"/>
<feature type="transmembrane region" description="Helical" evidence="10">
    <location>
        <begin position="646"/>
        <end position="667"/>
    </location>
</feature>
<evidence type="ECO:0000256" key="2">
    <source>
        <dbReference type="ARBA" id="ARBA00006148"/>
    </source>
</evidence>
<accession>A0A090N100</accession>
<evidence type="ECO:0000256" key="7">
    <source>
        <dbReference type="ARBA" id="ARBA00022989"/>
    </source>
</evidence>
<evidence type="ECO:0000256" key="4">
    <source>
        <dbReference type="ARBA" id="ARBA00022448"/>
    </source>
</evidence>
<dbReference type="Pfam" id="PF00375">
    <property type="entry name" value="SDF"/>
    <property type="match status" value="1"/>
</dbReference>
<evidence type="ECO:0000256" key="6">
    <source>
        <dbReference type="ARBA" id="ARBA00022847"/>
    </source>
</evidence>
<dbReference type="Pfam" id="PF09815">
    <property type="entry name" value="XK-related"/>
    <property type="match status" value="1"/>
</dbReference>
<dbReference type="InterPro" id="IPR018107">
    <property type="entry name" value="Na-dicarboxylate_symporter_CS"/>
</dbReference>
<dbReference type="PROSITE" id="PS00713">
    <property type="entry name" value="NA_DICARBOXYL_SYMP_1"/>
    <property type="match status" value="1"/>
</dbReference>
<keyword evidence="8 10" id="KW-0472">Membrane</keyword>
<dbReference type="SUPFAM" id="SSF118215">
    <property type="entry name" value="Proton glutamate symport protein"/>
    <property type="match status" value="1"/>
</dbReference>
<evidence type="ECO:0000256" key="9">
    <source>
        <dbReference type="ARBA" id="ARBA00023180"/>
    </source>
</evidence>
<keyword evidence="5 10" id="KW-0812">Transmembrane</keyword>
<keyword evidence="12" id="KW-1185">Reference proteome</keyword>
<keyword evidence="9" id="KW-0325">Glycoprotein</keyword>
<dbReference type="Gene3D" id="1.10.3860.10">
    <property type="entry name" value="Sodium:dicarboxylate symporter"/>
    <property type="match status" value="1"/>
</dbReference>
<feature type="transmembrane region" description="Helical" evidence="10">
    <location>
        <begin position="758"/>
        <end position="779"/>
    </location>
</feature>
<feature type="transmembrane region" description="Helical" evidence="10">
    <location>
        <begin position="375"/>
        <end position="397"/>
    </location>
</feature>
<keyword evidence="4" id="KW-0813">Transport</keyword>
<dbReference type="GO" id="GO:0015501">
    <property type="term" value="F:glutamate:sodium symporter activity"/>
    <property type="evidence" value="ECO:0007669"/>
    <property type="project" value="TreeGrafter"/>
</dbReference>
<dbReference type="PANTHER" id="PTHR11958:SF63">
    <property type="entry name" value="AMINO ACID TRANSPORTER"/>
    <property type="match status" value="1"/>
</dbReference>